<feature type="transmembrane region" description="Helical" evidence="1">
    <location>
        <begin position="12"/>
        <end position="30"/>
    </location>
</feature>
<dbReference type="EMBL" id="JBHULT010000012">
    <property type="protein sequence ID" value="MFD2518972.1"/>
    <property type="molecule type" value="Genomic_DNA"/>
</dbReference>
<accession>A0ABW5J0Z2</accession>
<keyword evidence="3" id="KW-1185">Reference proteome</keyword>
<protein>
    <submittedName>
        <fullName evidence="2">Uncharacterized protein</fullName>
    </submittedName>
</protein>
<name>A0ABW5J0Z2_9FLAO</name>
<dbReference type="Proteomes" id="UP001597468">
    <property type="component" value="Unassembled WGS sequence"/>
</dbReference>
<reference evidence="3" key="1">
    <citation type="journal article" date="2019" name="Int. J. Syst. Evol. Microbiol.">
        <title>The Global Catalogue of Microorganisms (GCM) 10K type strain sequencing project: providing services to taxonomists for standard genome sequencing and annotation.</title>
        <authorList>
            <consortium name="The Broad Institute Genomics Platform"/>
            <consortium name="The Broad Institute Genome Sequencing Center for Infectious Disease"/>
            <person name="Wu L."/>
            <person name="Ma J."/>
        </authorList>
    </citation>
    <scope>NUCLEOTIDE SEQUENCE [LARGE SCALE GENOMIC DNA]</scope>
    <source>
        <strain evidence="3">KCTC 42585</strain>
    </source>
</reference>
<feature type="transmembrane region" description="Helical" evidence="1">
    <location>
        <begin position="42"/>
        <end position="63"/>
    </location>
</feature>
<comment type="caution">
    <text evidence="2">The sequence shown here is derived from an EMBL/GenBank/DDBJ whole genome shotgun (WGS) entry which is preliminary data.</text>
</comment>
<organism evidence="2 3">
    <name type="scientific">Salinimicrobium flavum</name>
    <dbReference type="NCBI Taxonomy" id="1737065"/>
    <lineage>
        <taxon>Bacteria</taxon>
        <taxon>Pseudomonadati</taxon>
        <taxon>Bacteroidota</taxon>
        <taxon>Flavobacteriia</taxon>
        <taxon>Flavobacteriales</taxon>
        <taxon>Flavobacteriaceae</taxon>
        <taxon>Salinimicrobium</taxon>
    </lineage>
</organism>
<evidence type="ECO:0000256" key="1">
    <source>
        <dbReference type="SAM" id="Phobius"/>
    </source>
</evidence>
<keyword evidence="1" id="KW-0472">Membrane</keyword>
<keyword evidence="1" id="KW-0812">Transmembrane</keyword>
<evidence type="ECO:0000313" key="3">
    <source>
        <dbReference type="Proteomes" id="UP001597468"/>
    </source>
</evidence>
<dbReference type="RefSeq" id="WP_380754205.1">
    <property type="nucleotide sequence ID" value="NZ_JBHULT010000012.1"/>
</dbReference>
<gene>
    <name evidence="2" type="ORF">ACFSTG_13775</name>
</gene>
<proteinExistence type="predicted"/>
<keyword evidence="1" id="KW-1133">Transmembrane helix</keyword>
<evidence type="ECO:0000313" key="2">
    <source>
        <dbReference type="EMBL" id="MFD2518972.1"/>
    </source>
</evidence>
<sequence>MIWKRLFTGWTYVRIAYLVIGLLVIGQSIAEEQWLGLALGGYISFMGLFAFGCAAGSCFDGSCSVEPDNNHKK</sequence>